<organism evidence="1 2">
    <name type="scientific">Roridomyces roridus</name>
    <dbReference type="NCBI Taxonomy" id="1738132"/>
    <lineage>
        <taxon>Eukaryota</taxon>
        <taxon>Fungi</taxon>
        <taxon>Dikarya</taxon>
        <taxon>Basidiomycota</taxon>
        <taxon>Agaricomycotina</taxon>
        <taxon>Agaricomycetes</taxon>
        <taxon>Agaricomycetidae</taxon>
        <taxon>Agaricales</taxon>
        <taxon>Marasmiineae</taxon>
        <taxon>Mycenaceae</taxon>
        <taxon>Roridomyces</taxon>
    </lineage>
</organism>
<comment type="caution">
    <text evidence="1">The sequence shown here is derived from an EMBL/GenBank/DDBJ whole genome shotgun (WGS) entry which is preliminary data.</text>
</comment>
<dbReference type="SUPFAM" id="SSF52047">
    <property type="entry name" value="RNI-like"/>
    <property type="match status" value="1"/>
</dbReference>
<dbReference type="SUPFAM" id="SSF81383">
    <property type="entry name" value="F-box domain"/>
    <property type="match status" value="1"/>
</dbReference>
<dbReference type="Gene3D" id="3.80.10.10">
    <property type="entry name" value="Ribonuclease Inhibitor"/>
    <property type="match status" value="1"/>
</dbReference>
<protein>
    <recommendedName>
        <fullName evidence="3">F-box domain-containing protein</fullName>
    </recommendedName>
</protein>
<evidence type="ECO:0000313" key="2">
    <source>
        <dbReference type="Proteomes" id="UP001221142"/>
    </source>
</evidence>
<dbReference type="CDD" id="cd09917">
    <property type="entry name" value="F-box_SF"/>
    <property type="match status" value="1"/>
</dbReference>
<dbReference type="EMBL" id="JARKIF010000013">
    <property type="protein sequence ID" value="KAJ7624467.1"/>
    <property type="molecule type" value="Genomic_DNA"/>
</dbReference>
<sequence>MTIPYLYMLPVELWFVCWAYCSRRQLRRLALVCRLFRSICFPVLLSHQSADVPALVEGLDHDNWIHYVHHLHRMSLRFDSLAASPLHALHVISWKVGVFVPLVQQWSFPPPAQEALRMFLHRRMMPLGNHDFSHIQHIGVFNTLRERLITTFLAKLGAYSNLVSLSIQGVTMDAGLRATLQSLSKLEELIMEGCEISPPDGALLNVQRFTSCWPRRKTALLRAAATGDRTRSLRLVHPEHLLHLALPDASTASSLLRGFSTSTFSVLQHLELYRDIDITELLHLLQRCPILQSLVIPSLHRNTSLPIAPPPQTAAPLLQALTAPWDAISAFAASRPIGSVTALSKGGGLPISTDNIKELLVQVSRGSTTDIRSLALPETESTSDALQLVATFCPALVELVLDVHDRRVAGIARVIGGVNQPVEDTRVPKFDDETAFDDLPPEYLSDCEDDGETTATQANPSSYRDMLIILSSVLDQGDLPSSLTTVHIRPPRLLHKCPVPEYTVHRLPNHNHLHIGLGSTGLCDAHSCTSVQLSRRDAAAQAAATIQMMLQLENSNQS</sequence>
<dbReference type="InterPro" id="IPR036047">
    <property type="entry name" value="F-box-like_dom_sf"/>
</dbReference>
<gene>
    <name evidence="1" type="ORF">FB45DRAFT_923480</name>
</gene>
<dbReference type="InterPro" id="IPR032675">
    <property type="entry name" value="LRR_dom_sf"/>
</dbReference>
<evidence type="ECO:0000313" key="1">
    <source>
        <dbReference type="EMBL" id="KAJ7624467.1"/>
    </source>
</evidence>
<proteinExistence type="predicted"/>
<accession>A0AAD7BLS3</accession>
<evidence type="ECO:0008006" key="3">
    <source>
        <dbReference type="Google" id="ProtNLM"/>
    </source>
</evidence>
<dbReference type="AlphaFoldDB" id="A0AAD7BLS3"/>
<reference evidence="1" key="1">
    <citation type="submission" date="2023-03" db="EMBL/GenBank/DDBJ databases">
        <title>Massive genome expansion in bonnet fungi (Mycena s.s.) driven by repeated elements and novel gene families across ecological guilds.</title>
        <authorList>
            <consortium name="Lawrence Berkeley National Laboratory"/>
            <person name="Harder C.B."/>
            <person name="Miyauchi S."/>
            <person name="Viragh M."/>
            <person name="Kuo A."/>
            <person name="Thoen E."/>
            <person name="Andreopoulos B."/>
            <person name="Lu D."/>
            <person name="Skrede I."/>
            <person name="Drula E."/>
            <person name="Henrissat B."/>
            <person name="Morin E."/>
            <person name="Kohler A."/>
            <person name="Barry K."/>
            <person name="LaButti K."/>
            <person name="Morin E."/>
            <person name="Salamov A."/>
            <person name="Lipzen A."/>
            <person name="Mereny Z."/>
            <person name="Hegedus B."/>
            <person name="Baldrian P."/>
            <person name="Stursova M."/>
            <person name="Weitz H."/>
            <person name="Taylor A."/>
            <person name="Grigoriev I.V."/>
            <person name="Nagy L.G."/>
            <person name="Martin F."/>
            <person name="Kauserud H."/>
        </authorList>
    </citation>
    <scope>NUCLEOTIDE SEQUENCE</scope>
    <source>
        <strain evidence="1">9284</strain>
    </source>
</reference>
<keyword evidence="2" id="KW-1185">Reference proteome</keyword>
<dbReference type="Proteomes" id="UP001221142">
    <property type="component" value="Unassembled WGS sequence"/>
</dbReference>
<name>A0AAD7BLS3_9AGAR</name>